<reference evidence="9 11" key="2">
    <citation type="submission" date="2022-03" db="EMBL/GenBank/DDBJ databases">
        <title>Genome sequencing of Morococcus cerebrosus.</title>
        <authorList>
            <person name="Baek M.-G."/>
            <person name="Yi H."/>
        </authorList>
    </citation>
    <scope>NUCLEOTIDE SEQUENCE [LARGE SCALE GENOMIC DNA]</scope>
    <source>
        <strain evidence="9 11">CIP 81.93</strain>
    </source>
</reference>
<dbReference type="GO" id="GO:0015276">
    <property type="term" value="F:ligand-gated monoatomic ion channel activity"/>
    <property type="evidence" value="ECO:0007669"/>
    <property type="project" value="InterPro"/>
</dbReference>
<evidence type="ECO:0000256" key="2">
    <source>
        <dbReference type="ARBA" id="ARBA00010333"/>
    </source>
</evidence>
<dbReference type="Gene3D" id="3.40.190.10">
    <property type="entry name" value="Periplasmic binding protein-like II"/>
    <property type="match status" value="2"/>
</dbReference>
<evidence type="ECO:0000256" key="3">
    <source>
        <dbReference type="ARBA" id="ARBA00022729"/>
    </source>
</evidence>
<comment type="subcellular location">
    <subcellularLocation>
        <location evidence="1">Cell envelope</location>
    </subcellularLocation>
</comment>
<gene>
    <name evidence="8" type="ORF">MCC93_10090</name>
    <name evidence="9" type="ORF">MON37_01800</name>
</gene>
<dbReference type="CDD" id="cd13624">
    <property type="entry name" value="PBP2_Arg_Lys_His"/>
    <property type="match status" value="1"/>
</dbReference>
<protein>
    <submittedName>
        <fullName evidence="8 9">ABC transporter substrate-binding protein</fullName>
    </submittedName>
</protein>
<dbReference type="SMART" id="SM00062">
    <property type="entry name" value="PBPb"/>
    <property type="match status" value="1"/>
</dbReference>
<evidence type="ECO:0000259" key="7">
    <source>
        <dbReference type="SMART" id="SM00079"/>
    </source>
</evidence>
<dbReference type="GO" id="GO:0030313">
    <property type="term" value="C:cell envelope"/>
    <property type="evidence" value="ECO:0007669"/>
    <property type="project" value="UniProtKB-SubCell"/>
</dbReference>
<evidence type="ECO:0000313" key="8">
    <source>
        <dbReference type="EMBL" id="KIC09194.1"/>
    </source>
</evidence>
<evidence type="ECO:0000313" key="9">
    <source>
        <dbReference type="EMBL" id="UNV87703.1"/>
    </source>
</evidence>
<dbReference type="PANTHER" id="PTHR35936">
    <property type="entry name" value="MEMBRANE-BOUND LYTIC MUREIN TRANSGLYCOSYLASE F"/>
    <property type="match status" value="1"/>
</dbReference>
<comment type="similarity">
    <text evidence="2 4">Belongs to the bacterial solute-binding protein 3 family.</text>
</comment>
<proteinExistence type="inferred from homology"/>
<evidence type="ECO:0000256" key="4">
    <source>
        <dbReference type="RuleBase" id="RU003744"/>
    </source>
</evidence>
<dbReference type="RefSeq" id="WP_039406775.1">
    <property type="nucleotide sequence ID" value="NZ_CP094242.1"/>
</dbReference>
<dbReference type="EMBL" id="JUFZ01000039">
    <property type="protein sequence ID" value="KIC09194.1"/>
    <property type="molecule type" value="Genomic_DNA"/>
</dbReference>
<feature type="chain" id="PRO_5002130682" evidence="5">
    <location>
        <begin position="21"/>
        <end position="276"/>
    </location>
</feature>
<feature type="domain" description="Solute-binding protein family 3/N-terminal" evidence="6">
    <location>
        <begin position="38"/>
        <end position="262"/>
    </location>
</feature>
<dbReference type="AlphaFoldDB" id="A0A0C1EB13"/>
<evidence type="ECO:0000259" key="6">
    <source>
        <dbReference type="SMART" id="SM00062"/>
    </source>
</evidence>
<sequence>MNMKKWIAAALACSALALSACGGQSKDASSSAPKADKVYRVAANAEFAPFESLDSAGNVEGFDVDLMNAMAKAGGFKVEFKHQPWDSLFPTLKNGDTDIVISGVTITDERKQSMDFTDPYFEITQVVLVPKGKKVASSDDLKNMAKVGVVTGQTGDFSVSKLLGNDNPKIARFESVPLVIKELENGGVDAVVSDSAVIANYVKNNPTKSMDFITLPDFTIENYGIAARKGDEATVKMLNEALKKVRDSGEYDKIHAKYFAKEGDKAAAASQPEAAK</sequence>
<dbReference type="PROSITE" id="PS51257">
    <property type="entry name" value="PROKAR_LIPOPROTEIN"/>
    <property type="match status" value="1"/>
</dbReference>
<dbReference type="SUPFAM" id="SSF53850">
    <property type="entry name" value="Periplasmic binding protein-like II"/>
    <property type="match status" value="1"/>
</dbReference>
<dbReference type="GO" id="GO:0016020">
    <property type="term" value="C:membrane"/>
    <property type="evidence" value="ECO:0007669"/>
    <property type="project" value="InterPro"/>
</dbReference>
<evidence type="ECO:0000313" key="11">
    <source>
        <dbReference type="Proteomes" id="UP000829504"/>
    </source>
</evidence>
<dbReference type="Pfam" id="PF00497">
    <property type="entry name" value="SBP_bac_3"/>
    <property type="match status" value="1"/>
</dbReference>
<dbReference type="SMART" id="SM00079">
    <property type="entry name" value="PBPe"/>
    <property type="match status" value="1"/>
</dbReference>
<dbReference type="PATRIC" id="fig|1056807.3.peg.974"/>
<keyword evidence="11" id="KW-1185">Reference proteome</keyword>
<feature type="signal peptide" evidence="5">
    <location>
        <begin position="1"/>
        <end position="20"/>
    </location>
</feature>
<evidence type="ECO:0000256" key="5">
    <source>
        <dbReference type="SAM" id="SignalP"/>
    </source>
</evidence>
<reference evidence="8 10" key="1">
    <citation type="submission" date="2014-12" db="EMBL/GenBank/DDBJ databases">
        <title>Genome sequence of Morococcus cerebrosus.</title>
        <authorList>
            <person name="Shin S.-K."/>
            <person name="Yi H."/>
        </authorList>
    </citation>
    <scope>NUCLEOTIDE SEQUENCE [LARGE SCALE GENOMIC DNA]</scope>
    <source>
        <strain evidence="8 10">CIP 81.93</strain>
    </source>
</reference>
<name>A0A0C1EB13_9NEIS</name>
<accession>A0A0C1EB13</accession>
<dbReference type="EMBL" id="CP094242">
    <property type="protein sequence ID" value="UNV87703.1"/>
    <property type="molecule type" value="Genomic_DNA"/>
</dbReference>
<dbReference type="PROSITE" id="PS01039">
    <property type="entry name" value="SBP_BACTERIAL_3"/>
    <property type="match status" value="1"/>
</dbReference>
<dbReference type="PANTHER" id="PTHR35936:SF17">
    <property type="entry name" value="ARGININE-BINDING EXTRACELLULAR PROTEIN ARTP"/>
    <property type="match status" value="1"/>
</dbReference>
<dbReference type="InterPro" id="IPR018313">
    <property type="entry name" value="SBP_3_CS"/>
</dbReference>
<dbReference type="Proteomes" id="UP000829504">
    <property type="component" value="Chromosome"/>
</dbReference>
<dbReference type="Proteomes" id="UP000031390">
    <property type="component" value="Unassembled WGS sequence"/>
</dbReference>
<dbReference type="InterPro" id="IPR001638">
    <property type="entry name" value="Solute-binding_3/MltF_N"/>
</dbReference>
<keyword evidence="3 5" id="KW-0732">Signal</keyword>
<feature type="domain" description="Ionotropic glutamate receptor C-terminal" evidence="7">
    <location>
        <begin position="38"/>
        <end position="261"/>
    </location>
</feature>
<evidence type="ECO:0000313" key="10">
    <source>
        <dbReference type="Proteomes" id="UP000031390"/>
    </source>
</evidence>
<dbReference type="InterPro" id="IPR001320">
    <property type="entry name" value="Iontro_rcpt_C"/>
</dbReference>
<organism evidence="8 10">
    <name type="scientific">Morococcus cerebrosus</name>
    <dbReference type="NCBI Taxonomy" id="1056807"/>
    <lineage>
        <taxon>Bacteria</taxon>
        <taxon>Pseudomonadati</taxon>
        <taxon>Pseudomonadota</taxon>
        <taxon>Betaproteobacteria</taxon>
        <taxon>Neisseriales</taxon>
        <taxon>Neisseriaceae</taxon>
        <taxon>Morococcus</taxon>
    </lineage>
</organism>
<evidence type="ECO:0000256" key="1">
    <source>
        <dbReference type="ARBA" id="ARBA00004196"/>
    </source>
</evidence>